<dbReference type="KEGG" id="ssl:SS1G_09916"/>
<keyword evidence="2" id="KW-1185">Reference proteome</keyword>
<name>A7EX57_SCLS1</name>
<dbReference type="AlphaFoldDB" id="A7EX57"/>
<dbReference type="InParanoid" id="A7EX57"/>
<organism evidence="1 2">
    <name type="scientific">Sclerotinia sclerotiorum (strain ATCC 18683 / 1980 / Ss-1)</name>
    <name type="common">White mold</name>
    <name type="synonym">Whetzelinia sclerotiorum</name>
    <dbReference type="NCBI Taxonomy" id="665079"/>
    <lineage>
        <taxon>Eukaryota</taxon>
        <taxon>Fungi</taxon>
        <taxon>Dikarya</taxon>
        <taxon>Ascomycota</taxon>
        <taxon>Pezizomycotina</taxon>
        <taxon>Leotiomycetes</taxon>
        <taxon>Helotiales</taxon>
        <taxon>Sclerotiniaceae</taxon>
        <taxon>Sclerotinia</taxon>
    </lineage>
</organism>
<evidence type="ECO:0000313" key="1">
    <source>
        <dbReference type="EMBL" id="EDN94049.1"/>
    </source>
</evidence>
<reference evidence="2" key="1">
    <citation type="journal article" date="2011" name="PLoS Genet.">
        <title>Genomic analysis of the necrotrophic fungal pathogens Sclerotinia sclerotiorum and Botrytis cinerea.</title>
        <authorList>
            <person name="Amselem J."/>
            <person name="Cuomo C.A."/>
            <person name="van Kan J.A."/>
            <person name="Viaud M."/>
            <person name="Benito E.P."/>
            <person name="Couloux A."/>
            <person name="Coutinho P.M."/>
            <person name="de Vries R.P."/>
            <person name="Dyer P.S."/>
            <person name="Fillinger S."/>
            <person name="Fournier E."/>
            <person name="Gout L."/>
            <person name="Hahn M."/>
            <person name="Kohn L."/>
            <person name="Lapalu N."/>
            <person name="Plummer K.M."/>
            <person name="Pradier J.M."/>
            <person name="Quevillon E."/>
            <person name="Sharon A."/>
            <person name="Simon A."/>
            <person name="ten Have A."/>
            <person name="Tudzynski B."/>
            <person name="Tudzynski P."/>
            <person name="Wincker P."/>
            <person name="Andrew M."/>
            <person name="Anthouard V."/>
            <person name="Beever R.E."/>
            <person name="Beffa R."/>
            <person name="Benoit I."/>
            <person name="Bouzid O."/>
            <person name="Brault B."/>
            <person name="Chen Z."/>
            <person name="Choquer M."/>
            <person name="Collemare J."/>
            <person name="Cotton P."/>
            <person name="Danchin E.G."/>
            <person name="Da Silva C."/>
            <person name="Gautier A."/>
            <person name="Giraud C."/>
            <person name="Giraud T."/>
            <person name="Gonzalez C."/>
            <person name="Grossetete S."/>
            <person name="Guldener U."/>
            <person name="Henrissat B."/>
            <person name="Howlett B.J."/>
            <person name="Kodira C."/>
            <person name="Kretschmer M."/>
            <person name="Lappartient A."/>
            <person name="Leroch M."/>
            <person name="Levis C."/>
            <person name="Mauceli E."/>
            <person name="Neuveglise C."/>
            <person name="Oeser B."/>
            <person name="Pearson M."/>
            <person name="Poulain J."/>
            <person name="Poussereau N."/>
            <person name="Quesneville H."/>
            <person name="Rascle C."/>
            <person name="Schumacher J."/>
            <person name="Segurens B."/>
            <person name="Sexton A."/>
            <person name="Silva E."/>
            <person name="Sirven C."/>
            <person name="Soanes D.M."/>
            <person name="Talbot N.J."/>
            <person name="Templeton M."/>
            <person name="Yandava C."/>
            <person name="Yarden O."/>
            <person name="Zeng Q."/>
            <person name="Rollins J.A."/>
            <person name="Lebrun M.H."/>
            <person name="Dickman M."/>
        </authorList>
    </citation>
    <scope>NUCLEOTIDE SEQUENCE [LARGE SCALE GENOMIC DNA]</scope>
    <source>
        <strain evidence="2">ATCC 18683 / 1980 / Ss-1</strain>
    </source>
</reference>
<dbReference type="RefSeq" id="XP_001589283.1">
    <property type="nucleotide sequence ID" value="XM_001589233.1"/>
</dbReference>
<gene>
    <name evidence="1" type="ORF">SS1G_09916</name>
</gene>
<dbReference type="Proteomes" id="UP000001312">
    <property type="component" value="Unassembled WGS sequence"/>
</dbReference>
<dbReference type="EMBL" id="CH476634">
    <property type="protein sequence ID" value="EDN94049.1"/>
    <property type="molecule type" value="Genomic_DNA"/>
</dbReference>
<proteinExistence type="predicted"/>
<accession>A7EX57</accession>
<sequence length="121" mass="13834">MSRNVFFLKLCDVTSCCLKLVEPRVHRQDDMQSQALGSLPLDPGVVITQIPRPQMLKSFEATSKVEISCRGYKDFREQDDIENPKSIQCVQVENVVSISEHVPSSLERGVEYIIYEDIEMK</sequence>
<dbReference type="GeneID" id="5485318"/>
<evidence type="ECO:0000313" key="2">
    <source>
        <dbReference type="Proteomes" id="UP000001312"/>
    </source>
</evidence>
<protein>
    <submittedName>
        <fullName evidence="1">Uncharacterized protein</fullName>
    </submittedName>
</protein>